<keyword evidence="6" id="KW-1185">Reference proteome</keyword>
<dbReference type="AlphaFoldDB" id="A0A0D8JGE3"/>
<dbReference type="Pfam" id="PF00135">
    <property type="entry name" value="COesterase"/>
    <property type="match status" value="1"/>
</dbReference>
<organism evidence="5 6">
    <name type="scientific">Draconibacterium sediminis</name>
    <dbReference type="NCBI Taxonomy" id="1544798"/>
    <lineage>
        <taxon>Bacteria</taxon>
        <taxon>Pseudomonadati</taxon>
        <taxon>Bacteroidota</taxon>
        <taxon>Bacteroidia</taxon>
        <taxon>Marinilabiliales</taxon>
        <taxon>Prolixibacteraceae</taxon>
        <taxon>Draconibacterium</taxon>
    </lineage>
</organism>
<evidence type="ECO:0000313" key="5">
    <source>
        <dbReference type="EMBL" id="KJF44943.1"/>
    </source>
</evidence>
<dbReference type="InterPro" id="IPR029058">
    <property type="entry name" value="AB_hydrolase_fold"/>
</dbReference>
<dbReference type="InterPro" id="IPR019826">
    <property type="entry name" value="Carboxylesterase_B_AS"/>
</dbReference>
<protein>
    <recommendedName>
        <fullName evidence="3">Carboxylic ester hydrolase</fullName>
        <ecNumber evidence="3">3.1.1.-</ecNumber>
    </recommendedName>
</protein>
<sequence>MKRIVKVIFLFALTAGFCLTACTPNPDINQQPVIKTTAGDISGSINDSVYAFKGIPYAKAERFMPPQDPDSWEGVRECTEFGPVARQVVPWYPDSVQNEKELFSANVWTQGILDGKKRPVMLWLHGGGFHTGASNDPMTYGEAMAKKGDVVFVSINHRLNILGFLDLSACGDKYAKSANVGVLDIVKALEWIHKNIEQFGGNPADVTILGESGGGGKVGTIMCMPAVKGLFHKAIIQSGTLINTMTKEKSQALGLAVLENLGLTPDEVDKLNTIPYKDLVKAGNDAIAKTSGPRIPGSPTMFGFAPSADGDVLLQQPFSPGFADISKDIPLMIGTTLNELMRTAYGEKELTLEEAKERLAKEYGDKTDEYISLFAEAYPDFTPQDLLSVDKTFRPFTIRTADARAQETDAPLYVYFLAWKSAVDNASKGSFHGLDIPLAFNTVDLRADWTGNTEEAWELADKMSSAWINFVKTGNPNVEGVLPTWEQYTPENGATMYFDNECRIVNNHDRALMNFIRVSVLH</sequence>
<dbReference type="PROSITE" id="PS00122">
    <property type="entry name" value="CARBOXYLESTERASE_B_1"/>
    <property type="match status" value="1"/>
</dbReference>
<keyword evidence="2 3" id="KW-0378">Hydrolase</keyword>
<feature type="signal peptide" evidence="3">
    <location>
        <begin position="1"/>
        <end position="20"/>
    </location>
</feature>
<dbReference type="PANTHER" id="PTHR11559">
    <property type="entry name" value="CARBOXYLESTERASE"/>
    <property type="match status" value="1"/>
</dbReference>
<feature type="chain" id="PRO_5005115513" description="Carboxylic ester hydrolase" evidence="3">
    <location>
        <begin position="21"/>
        <end position="522"/>
    </location>
</feature>
<evidence type="ECO:0000256" key="2">
    <source>
        <dbReference type="ARBA" id="ARBA00022801"/>
    </source>
</evidence>
<comment type="similarity">
    <text evidence="1 3">Belongs to the type-B carboxylesterase/lipase family.</text>
</comment>
<gene>
    <name evidence="5" type="ORF">LH29_05845</name>
</gene>
<dbReference type="SUPFAM" id="SSF53474">
    <property type="entry name" value="alpha/beta-Hydrolases"/>
    <property type="match status" value="1"/>
</dbReference>
<dbReference type="Proteomes" id="UP000032544">
    <property type="component" value="Unassembled WGS sequence"/>
</dbReference>
<dbReference type="InterPro" id="IPR002018">
    <property type="entry name" value="CarbesteraseB"/>
</dbReference>
<evidence type="ECO:0000313" key="6">
    <source>
        <dbReference type="Proteomes" id="UP000032544"/>
    </source>
</evidence>
<dbReference type="STRING" id="1544798.LH29_05845"/>
<dbReference type="Gene3D" id="3.40.50.1820">
    <property type="entry name" value="alpha/beta hydrolase"/>
    <property type="match status" value="1"/>
</dbReference>
<feature type="domain" description="Carboxylesterase type B" evidence="4">
    <location>
        <begin position="30"/>
        <end position="504"/>
    </location>
</feature>
<dbReference type="PATRIC" id="fig|1544798.3.peg.1176"/>
<proteinExistence type="inferred from homology"/>
<dbReference type="EC" id="3.1.1.-" evidence="3"/>
<evidence type="ECO:0000256" key="1">
    <source>
        <dbReference type="ARBA" id="ARBA00005964"/>
    </source>
</evidence>
<dbReference type="InterPro" id="IPR050309">
    <property type="entry name" value="Type-B_Carboxylest/Lipase"/>
</dbReference>
<reference evidence="5 6" key="1">
    <citation type="submission" date="2014-09" db="EMBL/GenBank/DDBJ databases">
        <title>Draft Genome Sequence of Draconibacterium sp. JN14CK-3.</title>
        <authorList>
            <person name="Dong C."/>
            <person name="Lai Q."/>
            <person name="Shao Z."/>
        </authorList>
    </citation>
    <scope>NUCLEOTIDE SEQUENCE [LARGE SCALE GENOMIC DNA]</scope>
    <source>
        <strain evidence="5 6">JN14CK-3</strain>
    </source>
</reference>
<accession>A0A0D8JGE3</accession>
<comment type="caution">
    <text evidence="5">The sequence shown here is derived from an EMBL/GenBank/DDBJ whole genome shotgun (WGS) entry which is preliminary data.</text>
</comment>
<dbReference type="OrthoDB" id="9775851at2"/>
<evidence type="ECO:0000256" key="3">
    <source>
        <dbReference type="RuleBase" id="RU361235"/>
    </source>
</evidence>
<keyword evidence="3" id="KW-0732">Signal</keyword>
<dbReference type="RefSeq" id="WP_045026581.1">
    <property type="nucleotide sequence ID" value="NZ_JRHC01000001.1"/>
</dbReference>
<name>A0A0D8JGE3_9BACT</name>
<evidence type="ECO:0000259" key="4">
    <source>
        <dbReference type="Pfam" id="PF00135"/>
    </source>
</evidence>
<dbReference type="EMBL" id="JRHC01000001">
    <property type="protein sequence ID" value="KJF44943.1"/>
    <property type="molecule type" value="Genomic_DNA"/>
</dbReference>
<dbReference type="GO" id="GO:0016787">
    <property type="term" value="F:hydrolase activity"/>
    <property type="evidence" value="ECO:0007669"/>
    <property type="project" value="UniProtKB-KW"/>
</dbReference>
<dbReference type="ESTHER" id="9bact-a0a0d8jge3">
    <property type="family name" value="Carb_B_Bacteria"/>
</dbReference>